<gene>
    <name evidence="13" type="primary">Znf211</name>
    <name evidence="13" type="ORF">CRYSOU_R11857</name>
</gene>
<organism evidence="13 14">
    <name type="scientific">Crypturellus soui</name>
    <dbReference type="NCBI Taxonomy" id="458187"/>
    <lineage>
        <taxon>Eukaryota</taxon>
        <taxon>Metazoa</taxon>
        <taxon>Chordata</taxon>
        <taxon>Craniata</taxon>
        <taxon>Vertebrata</taxon>
        <taxon>Euteleostomi</taxon>
        <taxon>Archelosauria</taxon>
        <taxon>Archosauria</taxon>
        <taxon>Dinosauria</taxon>
        <taxon>Saurischia</taxon>
        <taxon>Theropoda</taxon>
        <taxon>Coelurosauria</taxon>
        <taxon>Aves</taxon>
        <taxon>Palaeognathae</taxon>
        <taxon>Tinamiformes</taxon>
        <taxon>Tinamidae</taxon>
        <taxon>Crypturellus</taxon>
    </lineage>
</organism>
<dbReference type="GO" id="GO:0005634">
    <property type="term" value="C:nucleus"/>
    <property type="evidence" value="ECO:0007669"/>
    <property type="project" value="UniProtKB-SubCell"/>
</dbReference>
<evidence type="ECO:0000256" key="11">
    <source>
        <dbReference type="PROSITE-ProRule" id="PRU00042"/>
    </source>
</evidence>
<dbReference type="InterPro" id="IPR013087">
    <property type="entry name" value="Znf_C2H2_type"/>
</dbReference>
<dbReference type="AlphaFoldDB" id="A0A7K4L1K6"/>
<reference evidence="13 14" key="1">
    <citation type="submission" date="2019-09" db="EMBL/GenBank/DDBJ databases">
        <title>Bird 10,000 Genomes (B10K) Project - Family phase.</title>
        <authorList>
            <person name="Zhang G."/>
        </authorList>
    </citation>
    <scope>NUCLEOTIDE SEQUENCE [LARGE SCALE GENOMIC DNA]</scope>
    <source>
        <strain evidence="13">B10K-MSB-42743</strain>
        <tissue evidence="13">Heart</tissue>
    </source>
</reference>
<dbReference type="FunFam" id="3.30.160.60:FF:000508">
    <property type="entry name" value="Myeloid zinc finger 1"/>
    <property type="match status" value="1"/>
</dbReference>
<keyword evidence="14" id="KW-1185">Reference proteome</keyword>
<dbReference type="PROSITE" id="PS00028">
    <property type="entry name" value="ZINC_FINGER_C2H2_1"/>
    <property type="match status" value="1"/>
</dbReference>
<evidence type="ECO:0000256" key="10">
    <source>
        <dbReference type="ARBA" id="ARBA00023242"/>
    </source>
</evidence>
<dbReference type="GO" id="GO:0008270">
    <property type="term" value="F:zinc ion binding"/>
    <property type="evidence" value="ECO:0007669"/>
    <property type="project" value="UniProtKB-KW"/>
</dbReference>
<dbReference type="Gene3D" id="3.30.160.60">
    <property type="entry name" value="Classic Zinc Finger"/>
    <property type="match status" value="2"/>
</dbReference>
<proteinExistence type="inferred from homology"/>
<dbReference type="SMART" id="SM00355">
    <property type="entry name" value="ZnF_C2H2"/>
    <property type="match status" value="2"/>
</dbReference>
<evidence type="ECO:0000256" key="4">
    <source>
        <dbReference type="ARBA" id="ARBA00022737"/>
    </source>
</evidence>
<name>A0A7K4L1K6_9AVES</name>
<keyword evidence="10" id="KW-0539">Nucleus</keyword>
<dbReference type="PROSITE" id="PS50157">
    <property type="entry name" value="ZINC_FINGER_C2H2_2"/>
    <property type="match status" value="2"/>
</dbReference>
<dbReference type="GO" id="GO:0000981">
    <property type="term" value="F:DNA-binding transcription factor activity, RNA polymerase II-specific"/>
    <property type="evidence" value="ECO:0007669"/>
    <property type="project" value="TreeGrafter"/>
</dbReference>
<dbReference type="FunFam" id="3.30.160.60:FF:001450">
    <property type="entry name" value="zinc finger protein 774"/>
    <property type="match status" value="1"/>
</dbReference>
<keyword evidence="6" id="KW-0862">Zinc</keyword>
<keyword evidence="7" id="KW-0805">Transcription regulation</keyword>
<keyword evidence="8" id="KW-0238">DNA-binding</keyword>
<dbReference type="Proteomes" id="UP000545332">
    <property type="component" value="Unassembled WGS sequence"/>
</dbReference>
<evidence type="ECO:0000256" key="8">
    <source>
        <dbReference type="ARBA" id="ARBA00023125"/>
    </source>
</evidence>
<feature type="non-terminal residue" evidence="13">
    <location>
        <position position="1"/>
    </location>
</feature>
<feature type="non-terminal residue" evidence="13">
    <location>
        <position position="66"/>
    </location>
</feature>
<accession>A0A7K4L1K6</accession>
<protein>
    <submittedName>
        <fullName evidence="13">ZN211 protein</fullName>
    </submittedName>
</protein>
<keyword evidence="4" id="KW-0677">Repeat</keyword>
<dbReference type="Pfam" id="PF00096">
    <property type="entry name" value="zf-C2H2"/>
    <property type="match status" value="2"/>
</dbReference>
<sequence length="66" mass="7431">HTGERPYSCPECGKNFMAKKSLNKHRKGHMEGSAFTCPDCGKSLTSNSTLIIHRRIHTGERPYQCP</sequence>
<feature type="domain" description="C2H2-type" evidence="12">
    <location>
        <begin position="7"/>
        <end position="34"/>
    </location>
</feature>
<comment type="similarity">
    <text evidence="2">Belongs to the krueppel C2H2-type zinc-finger protein family.</text>
</comment>
<evidence type="ECO:0000256" key="2">
    <source>
        <dbReference type="ARBA" id="ARBA00006991"/>
    </source>
</evidence>
<dbReference type="GO" id="GO:0042802">
    <property type="term" value="F:identical protein binding"/>
    <property type="evidence" value="ECO:0007669"/>
    <property type="project" value="UniProtKB-ARBA"/>
</dbReference>
<keyword evidence="3" id="KW-0479">Metal-binding</keyword>
<feature type="domain" description="C2H2-type" evidence="12">
    <location>
        <begin position="35"/>
        <end position="62"/>
    </location>
</feature>
<evidence type="ECO:0000256" key="1">
    <source>
        <dbReference type="ARBA" id="ARBA00004123"/>
    </source>
</evidence>
<evidence type="ECO:0000256" key="5">
    <source>
        <dbReference type="ARBA" id="ARBA00022771"/>
    </source>
</evidence>
<evidence type="ECO:0000313" key="14">
    <source>
        <dbReference type="Proteomes" id="UP000545332"/>
    </source>
</evidence>
<keyword evidence="5 11" id="KW-0863">Zinc-finger</keyword>
<dbReference type="PANTHER" id="PTHR23226:SF416">
    <property type="entry name" value="FI01424P"/>
    <property type="match status" value="1"/>
</dbReference>
<dbReference type="PANTHER" id="PTHR23226">
    <property type="entry name" value="ZINC FINGER AND SCAN DOMAIN-CONTAINING"/>
    <property type="match status" value="1"/>
</dbReference>
<evidence type="ECO:0000256" key="9">
    <source>
        <dbReference type="ARBA" id="ARBA00023163"/>
    </source>
</evidence>
<evidence type="ECO:0000259" key="12">
    <source>
        <dbReference type="PROSITE" id="PS50157"/>
    </source>
</evidence>
<dbReference type="GO" id="GO:0000978">
    <property type="term" value="F:RNA polymerase II cis-regulatory region sequence-specific DNA binding"/>
    <property type="evidence" value="ECO:0007669"/>
    <property type="project" value="TreeGrafter"/>
</dbReference>
<dbReference type="EMBL" id="VWPX01046635">
    <property type="protein sequence ID" value="NWI21766.1"/>
    <property type="molecule type" value="Genomic_DNA"/>
</dbReference>
<evidence type="ECO:0000256" key="6">
    <source>
        <dbReference type="ARBA" id="ARBA00022833"/>
    </source>
</evidence>
<evidence type="ECO:0000256" key="7">
    <source>
        <dbReference type="ARBA" id="ARBA00023015"/>
    </source>
</evidence>
<comment type="caution">
    <text evidence="13">The sequence shown here is derived from an EMBL/GenBank/DDBJ whole genome shotgun (WGS) entry which is preliminary data.</text>
</comment>
<dbReference type="SUPFAM" id="SSF57667">
    <property type="entry name" value="beta-beta-alpha zinc fingers"/>
    <property type="match status" value="1"/>
</dbReference>
<evidence type="ECO:0000313" key="13">
    <source>
        <dbReference type="EMBL" id="NWI21766.1"/>
    </source>
</evidence>
<dbReference type="InterPro" id="IPR036236">
    <property type="entry name" value="Znf_C2H2_sf"/>
</dbReference>
<dbReference type="OrthoDB" id="427030at2759"/>
<comment type="subcellular location">
    <subcellularLocation>
        <location evidence="1">Nucleus</location>
    </subcellularLocation>
</comment>
<evidence type="ECO:0000256" key="3">
    <source>
        <dbReference type="ARBA" id="ARBA00022723"/>
    </source>
</evidence>
<keyword evidence="9" id="KW-0804">Transcription</keyword>